<evidence type="ECO:0000256" key="1">
    <source>
        <dbReference type="SAM" id="MobiDB-lite"/>
    </source>
</evidence>
<feature type="compositionally biased region" description="Low complexity" evidence="1">
    <location>
        <begin position="36"/>
        <end position="56"/>
    </location>
</feature>
<feature type="region of interest" description="Disordered" evidence="1">
    <location>
        <begin position="1"/>
        <end position="292"/>
    </location>
</feature>
<feature type="compositionally biased region" description="Low complexity" evidence="1">
    <location>
        <begin position="151"/>
        <end position="180"/>
    </location>
</feature>
<keyword evidence="3" id="KW-1185">Reference proteome</keyword>
<feature type="compositionally biased region" description="Polar residues" evidence="1">
    <location>
        <begin position="104"/>
        <end position="134"/>
    </location>
</feature>
<accession>A0A166GJW3</accession>
<dbReference type="EMBL" id="KV428019">
    <property type="protein sequence ID" value="KZT41745.1"/>
    <property type="molecule type" value="Genomic_DNA"/>
</dbReference>
<organism evidence="2 3">
    <name type="scientific">Sistotremastrum suecicum HHB10207 ss-3</name>
    <dbReference type="NCBI Taxonomy" id="1314776"/>
    <lineage>
        <taxon>Eukaryota</taxon>
        <taxon>Fungi</taxon>
        <taxon>Dikarya</taxon>
        <taxon>Basidiomycota</taxon>
        <taxon>Agaricomycotina</taxon>
        <taxon>Agaricomycetes</taxon>
        <taxon>Sistotremastrales</taxon>
        <taxon>Sistotremastraceae</taxon>
        <taxon>Sistotremastrum</taxon>
    </lineage>
</organism>
<protein>
    <submittedName>
        <fullName evidence="2">Uncharacterized protein</fullName>
    </submittedName>
</protein>
<evidence type="ECO:0000313" key="2">
    <source>
        <dbReference type="EMBL" id="KZT41745.1"/>
    </source>
</evidence>
<reference evidence="2 3" key="1">
    <citation type="journal article" date="2016" name="Mol. Biol. Evol.">
        <title>Comparative Genomics of Early-Diverging Mushroom-Forming Fungi Provides Insights into the Origins of Lignocellulose Decay Capabilities.</title>
        <authorList>
            <person name="Nagy L.G."/>
            <person name="Riley R."/>
            <person name="Tritt A."/>
            <person name="Adam C."/>
            <person name="Daum C."/>
            <person name="Floudas D."/>
            <person name="Sun H."/>
            <person name="Yadav J.S."/>
            <person name="Pangilinan J."/>
            <person name="Larsson K.H."/>
            <person name="Matsuura K."/>
            <person name="Barry K."/>
            <person name="Labutti K."/>
            <person name="Kuo R."/>
            <person name="Ohm R.A."/>
            <person name="Bhattacharya S.S."/>
            <person name="Shirouzu T."/>
            <person name="Yoshinaga Y."/>
            <person name="Martin F.M."/>
            <person name="Grigoriev I.V."/>
            <person name="Hibbett D.S."/>
        </authorList>
    </citation>
    <scope>NUCLEOTIDE SEQUENCE [LARGE SCALE GENOMIC DNA]</scope>
    <source>
        <strain evidence="2 3">HHB10207 ss-3</strain>
    </source>
</reference>
<gene>
    <name evidence="2" type="ORF">SISSUDRAFT_241032</name>
</gene>
<proteinExistence type="predicted"/>
<sequence>MDSQGSFYGDGQGIAERASPSSRPQSQWLTPLQSVSASHSPYASPTSASPSLSEAPFPGFFHQQSTGQQSLSTPQPSLPRSSSSVSLNLSSLSVSSPTSHPSTAGSVSSPITPLTPSANATPQAHSFTSGQPLSLPSLAPQHQPPSFRFNLPDPSSSSSPFDYPLSRDPASSRSSTSSDKSIPRKRSLQTVTPLSTNIEESVNMSNNGLFEQTLHGPHTGHSHHSQRPSTTIEIPGTGYGDDGDLSSYGNGDPMGSPMDDSPSSPHFPDESKTSLSNIGPTPSGIPINATKPSTGANNFVNKLYMCVASRHFPLFFSSLSQFSFFFLA</sequence>
<name>A0A166GJW3_9AGAM</name>
<dbReference type="STRING" id="1314776.A0A166GJW3"/>
<feature type="compositionally biased region" description="Polar residues" evidence="1">
    <location>
        <begin position="19"/>
        <end position="35"/>
    </location>
</feature>
<dbReference type="Proteomes" id="UP000076798">
    <property type="component" value="Unassembled WGS sequence"/>
</dbReference>
<feature type="compositionally biased region" description="Polar residues" evidence="1">
    <location>
        <begin position="188"/>
        <end position="210"/>
    </location>
</feature>
<evidence type="ECO:0000313" key="3">
    <source>
        <dbReference type="Proteomes" id="UP000076798"/>
    </source>
</evidence>
<dbReference type="AlphaFoldDB" id="A0A166GJW3"/>
<feature type="compositionally biased region" description="Low complexity" evidence="1">
    <location>
        <begin position="63"/>
        <end position="103"/>
    </location>
</feature>
<feature type="compositionally biased region" description="Low complexity" evidence="1">
    <location>
        <begin position="245"/>
        <end position="264"/>
    </location>
</feature>